<evidence type="ECO:0000313" key="13">
    <source>
        <dbReference type="Proteomes" id="UP000834106"/>
    </source>
</evidence>
<feature type="region of interest" description="Disordered" evidence="9">
    <location>
        <begin position="311"/>
        <end position="331"/>
    </location>
</feature>
<feature type="domain" description="TPX2 central" evidence="11">
    <location>
        <begin position="338"/>
        <end position="436"/>
    </location>
</feature>
<keyword evidence="13" id="KW-1185">Reference proteome</keyword>
<feature type="region of interest" description="Disordered" evidence="9">
    <location>
        <begin position="237"/>
        <end position="287"/>
    </location>
</feature>
<sequence length="780" mass="89322">MAVDEIPNNFFMMDEAYEYSAPQFYDFIHGETDEDRRKAELWFEITVSHAPSPFMPRIKASRSVQLQSLCNFGADEQLQKATEPVETITTSNNTEEAVSEQPNLTKSQEELVPEPKEEAGTNLATVNFDLKKALDVEAVRAENNESILASENSSSPAKAAQVTDVCTPAPVNQTETRNRQTAKKIASMLRNPSTLNPKNRLHKSLAKSSKPATATRDTKVKNTVGTLNFAQENQAIKRQKLEGGKSRQILTISKPPNLHHKSKPSSDSNPSNLSSTTMKTRKEDRKMYVREPAAPFVSMAEMMKKFQSSTREVSLTRMSSSQSVNEAAGTMRRKPKLTLTRPKTPEFETSQRARSVKIKSSDELEEEMMAKMPKFKARPLNKKILEAPTVPVLQRSTPQPIEFKEFRLETMSRAMQSSEISTIASTESTQNCHQWKPHHLTAPKSPLLQTSLRARPPKIKSSEELEKEELEKIPEFKARPLNRKIFESKGDMGIFCNMKKQVTIPHEFHFAIDKRIPPPPPAAVVDLFDKLSINSEPHHDKPFPRITTPNPFHLHTEERGAEKENRIVMELVQKQLEEEMARIPKALPYPYTTDYPMIPPKPEPKACTKPEPFQLESLLRHEEEMQREIEERRRIEMEEAQMRVFKAQPILKEDPIPVPDKARKPLTEVQEFNLHVDHRAVDRAEFDKKIKEKEIIYKRYREEAESARMMEEEKALKQLRRTLVPHARPVPKFDNPFLPQKSGREVTKAKSPKLHVDRRKEKRRVVRSAVPVASTASHMR</sequence>
<dbReference type="InterPro" id="IPR009675">
    <property type="entry name" value="TPX2_fam"/>
</dbReference>
<dbReference type="Pfam" id="PF06886">
    <property type="entry name" value="TPX2"/>
    <property type="match status" value="1"/>
</dbReference>
<feature type="compositionally biased region" description="Polar residues" evidence="9">
    <location>
        <begin position="87"/>
        <end position="106"/>
    </location>
</feature>
<feature type="domain" description="TPX2 C-terminal" evidence="10">
    <location>
        <begin position="672"/>
        <end position="747"/>
    </location>
</feature>
<evidence type="ECO:0000256" key="1">
    <source>
        <dbReference type="ARBA" id="ARBA00004123"/>
    </source>
</evidence>
<dbReference type="Proteomes" id="UP000834106">
    <property type="component" value="Chromosome 4"/>
</dbReference>
<keyword evidence="6" id="KW-0206">Cytoskeleton</keyword>
<dbReference type="GO" id="GO:0008017">
    <property type="term" value="F:microtubule binding"/>
    <property type="evidence" value="ECO:0007669"/>
    <property type="project" value="TreeGrafter"/>
</dbReference>
<feature type="compositionally biased region" description="Low complexity" evidence="9">
    <location>
        <begin position="265"/>
        <end position="275"/>
    </location>
</feature>
<evidence type="ECO:0000256" key="5">
    <source>
        <dbReference type="ARBA" id="ARBA00022701"/>
    </source>
</evidence>
<evidence type="ECO:0000259" key="10">
    <source>
        <dbReference type="Pfam" id="PF06886"/>
    </source>
</evidence>
<proteinExistence type="inferred from homology"/>
<evidence type="ECO:0000256" key="3">
    <source>
        <dbReference type="ARBA" id="ARBA00005885"/>
    </source>
</evidence>
<dbReference type="GO" id="GO:0005819">
    <property type="term" value="C:spindle"/>
    <property type="evidence" value="ECO:0007669"/>
    <property type="project" value="UniProtKB-SubCell"/>
</dbReference>
<evidence type="ECO:0000256" key="4">
    <source>
        <dbReference type="ARBA" id="ARBA00022490"/>
    </source>
</evidence>
<feature type="compositionally biased region" description="Low complexity" evidence="9">
    <location>
        <begin position="767"/>
        <end position="780"/>
    </location>
</feature>
<feature type="coiled-coil region" evidence="8">
    <location>
        <begin position="683"/>
        <end position="722"/>
    </location>
</feature>
<feature type="compositionally biased region" description="Polar residues" evidence="9">
    <location>
        <begin position="311"/>
        <end position="325"/>
    </location>
</feature>
<keyword evidence="4" id="KW-0963">Cytoplasm</keyword>
<evidence type="ECO:0008006" key="14">
    <source>
        <dbReference type="Google" id="ProtNLM"/>
    </source>
</evidence>
<evidence type="ECO:0000256" key="9">
    <source>
        <dbReference type="SAM" id="MobiDB-lite"/>
    </source>
</evidence>
<feature type="region of interest" description="Disordered" evidence="9">
    <location>
        <begin position="728"/>
        <end position="780"/>
    </location>
</feature>
<dbReference type="Pfam" id="PF12214">
    <property type="entry name" value="TPX2_importin"/>
    <property type="match status" value="2"/>
</dbReference>
<dbReference type="EMBL" id="OU503039">
    <property type="protein sequence ID" value="CAI9759378.1"/>
    <property type="molecule type" value="Genomic_DNA"/>
</dbReference>
<evidence type="ECO:0000256" key="8">
    <source>
        <dbReference type="SAM" id="Coils"/>
    </source>
</evidence>
<name>A0AAD1YZC2_9LAMI</name>
<feature type="compositionally biased region" description="Basic and acidic residues" evidence="9">
    <location>
        <begin position="742"/>
        <end position="759"/>
    </location>
</feature>
<evidence type="ECO:0000259" key="11">
    <source>
        <dbReference type="Pfam" id="PF12214"/>
    </source>
</evidence>
<feature type="region of interest" description="Disordered" evidence="9">
    <location>
        <begin position="189"/>
        <end position="220"/>
    </location>
</feature>
<dbReference type="GO" id="GO:0005880">
    <property type="term" value="C:nuclear microtubule"/>
    <property type="evidence" value="ECO:0007669"/>
    <property type="project" value="TreeGrafter"/>
</dbReference>
<comment type="similarity">
    <text evidence="3">Belongs to the TPX2 family.</text>
</comment>
<comment type="subcellular location">
    <subcellularLocation>
        <location evidence="2">Cytoplasm</location>
        <location evidence="2">Cytoskeleton</location>
        <location evidence="2">Spindle</location>
    </subcellularLocation>
    <subcellularLocation>
        <location evidence="1">Nucleus</location>
    </subcellularLocation>
</comment>
<keyword evidence="5" id="KW-0493">Microtubule</keyword>
<accession>A0AAD1YZC2</accession>
<evidence type="ECO:0000313" key="12">
    <source>
        <dbReference type="EMBL" id="CAI9759378.1"/>
    </source>
</evidence>
<feature type="region of interest" description="Disordered" evidence="9">
    <location>
        <begin position="87"/>
        <end position="108"/>
    </location>
</feature>
<dbReference type="InterPro" id="IPR027329">
    <property type="entry name" value="TPX2_C"/>
</dbReference>
<evidence type="ECO:0000256" key="2">
    <source>
        <dbReference type="ARBA" id="ARBA00004186"/>
    </source>
</evidence>
<dbReference type="PANTHER" id="PTHR14326:SF44">
    <property type="entry name" value="TARGETING PROTEIN FOR XKLP2"/>
    <property type="match status" value="1"/>
</dbReference>
<keyword evidence="7" id="KW-0539">Nucleus</keyword>
<dbReference type="GO" id="GO:0090307">
    <property type="term" value="P:mitotic spindle assembly"/>
    <property type="evidence" value="ECO:0007669"/>
    <property type="project" value="TreeGrafter"/>
</dbReference>
<dbReference type="GO" id="GO:0060236">
    <property type="term" value="P:regulation of mitotic spindle organization"/>
    <property type="evidence" value="ECO:0007669"/>
    <property type="project" value="InterPro"/>
</dbReference>
<reference evidence="12" key="1">
    <citation type="submission" date="2023-05" db="EMBL/GenBank/DDBJ databases">
        <authorList>
            <person name="Huff M."/>
        </authorList>
    </citation>
    <scope>NUCLEOTIDE SEQUENCE</scope>
</reference>
<evidence type="ECO:0000256" key="7">
    <source>
        <dbReference type="ARBA" id="ARBA00023242"/>
    </source>
</evidence>
<organism evidence="12 13">
    <name type="scientific">Fraxinus pennsylvanica</name>
    <dbReference type="NCBI Taxonomy" id="56036"/>
    <lineage>
        <taxon>Eukaryota</taxon>
        <taxon>Viridiplantae</taxon>
        <taxon>Streptophyta</taxon>
        <taxon>Embryophyta</taxon>
        <taxon>Tracheophyta</taxon>
        <taxon>Spermatophyta</taxon>
        <taxon>Magnoliopsida</taxon>
        <taxon>eudicotyledons</taxon>
        <taxon>Gunneridae</taxon>
        <taxon>Pentapetalae</taxon>
        <taxon>asterids</taxon>
        <taxon>lamiids</taxon>
        <taxon>Lamiales</taxon>
        <taxon>Oleaceae</taxon>
        <taxon>Oleeae</taxon>
        <taxon>Fraxinus</taxon>
    </lineage>
</organism>
<dbReference type="GO" id="GO:0030295">
    <property type="term" value="F:protein kinase activator activity"/>
    <property type="evidence" value="ECO:0007669"/>
    <property type="project" value="TreeGrafter"/>
</dbReference>
<protein>
    <recommendedName>
        <fullName evidence="14">Protein TPX2</fullName>
    </recommendedName>
</protein>
<dbReference type="AlphaFoldDB" id="A0AAD1YZC2"/>
<feature type="domain" description="TPX2 central" evidence="11">
    <location>
        <begin position="439"/>
        <end position="487"/>
    </location>
</feature>
<evidence type="ECO:0000256" key="6">
    <source>
        <dbReference type="ARBA" id="ARBA00023212"/>
    </source>
</evidence>
<gene>
    <name evidence="12" type="ORF">FPE_LOCUS6808</name>
</gene>
<dbReference type="PANTHER" id="PTHR14326">
    <property type="entry name" value="TARGETING PROTEIN FOR XKLP2"/>
    <property type="match status" value="1"/>
</dbReference>
<dbReference type="InterPro" id="IPR027330">
    <property type="entry name" value="TPX2_central_dom"/>
</dbReference>
<keyword evidence="8" id="KW-0175">Coiled coil</keyword>